<comment type="caution">
    <text evidence="4">The sequence shown here is derived from an EMBL/GenBank/DDBJ whole genome shotgun (WGS) entry which is preliminary data.</text>
</comment>
<dbReference type="EMBL" id="BSUJ01000001">
    <property type="protein sequence ID" value="GMA21724.1"/>
    <property type="molecule type" value="Genomic_DNA"/>
</dbReference>
<evidence type="ECO:0000256" key="2">
    <source>
        <dbReference type="ARBA" id="ARBA00023027"/>
    </source>
</evidence>
<keyword evidence="2" id="KW-0520">NAD</keyword>
<dbReference type="EMBL" id="BSUJ01000001">
    <property type="protein sequence ID" value="GMA18011.1"/>
    <property type="molecule type" value="Genomic_DNA"/>
</dbReference>
<dbReference type="PANTHER" id="PTHR22912:SF151">
    <property type="entry name" value="DIHYDROLIPOYL DEHYDROGENASE, MITOCHONDRIAL"/>
    <property type="match status" value="1"/>
</dbReference>
<comment type="similarity">
    <text evidence="1">Belongs to the class-I pyridine nucleotide-disulfide oxidoreductase family.</text>
</comment>
<dbReference type="InterPro" id="IPR004099">
    <property type="entry name" value="Pyr_nucl-diS_OxRdtase_dimer"/>
</dbReference>
<evidence type="ECO:0000313" key="6">
    <source>
        <dbReference type="Proteomes" id="UP001157109"/>
    </source>
</evidence>
<dbReference type="SUPFAM" id="SSF55424">
    <property type="entry name" value="FAD/NAD-linked reductases, dimerisation (C-terminal) domain"/>
    <property type="match status" value="1"/>
</dbReference>
<evidence type="ECO:0000313" key="4">
    <source>
        <dbReference type="EMBL" id="GMA18011.1"/>
    </source>
</evidence>
<evidence type="ECO:0000259" key="3">
    <source>
        <dbReference type="Pfam" id="PF02852"/>
    </source>
</evidence>
<dbReference type="InterPro" id="IPR050151">
    <property type="entry name" value="Class-I_Pyr_Nuc-Dis_Oxidored"/>
</dbReference>
<gene>
    <name evidence="4" type="ORF">GCM10025862_00320</name>
    <name evidence="5" type="ORF">GCM10025862_37450</name>
</gene>
<accession>A0ABQ6HHD5</accession>
<dbReference type="PANTHER" id="PTHR22912">
    <property type="entry name" value="DISULFIDE OXIDOREDUCTASE"/>
    <property type="match status" value="1"/>
</dbReference>
<keyword evidence="6" id="KW-1185">Reference proteome</keyword>
<dbReference type="Gene3D" id="3.30.390.30">
    <property type="match status" value="1"/>
</dbReference>
<proteinExistence type="inferred from homology"/>
<feature type="domain" description="Pyridine nucleotide-disulphide oxidoreductase dimerisation" evidence="3">
    <location>
        <begin position="4"/>
        <end position="109"/>
    </location>
</feature>
<dbReference type="Pfam" id="PF02852">
    <property type="entry name" value="Pyr_redox_dim"/>
    <property type="match status" value="1"/>
</dbReference>
<dbReference type="Proteomes" id="UP001157109">
    <property type="component" value="Unassembled WGS sequence"/>
</dbReference>
<protein>
    <recommendedName>
        <fullName evidence="3">Pyridine nucleotide-disulphide oxidoreductase dimerisation domain-containing protein</fullName>
    </recommendedName>
</protein>
<evidence type="ECO:0000256" key="1">
    <source>
        <dbReference type="ARBA" id="ARBA00007532"/>
    </source>
</evidence>
<reference evidence="6" key="2">
    <citation type="journal article" date="2019" name="Int. J. Syst. Evol. Microbiol.">
        <title>The Global Catalogue of Microorganisms (GCM) 10K type strain sequencing project: providing services to taxonomists for standard genome sequencing and annotation.</title>
        <authorList>
            <consortium name="The Broad Institute Genomics Platform"/>
            <consortium name="The Broad Institute Genome Sequencing Center for Infectious Disease"/>
            <person name="Wu L."/>
            <person name="Ma J."/>
        </authorList>
    </citation>
    <scope>NUCLEOTIDE SEQUENCE [LARGE SCALE GENOMIC DNA]</scope>
    <source>
        <strain evidence="6">NBRC 105830</strain>
    </source>
</reference>
<evidence type="ECO:0000313" key="5">
    <source>
        <dbReference type="EMBL" id="GMA21724.1"/>
    </source>
</evidence>
<dbReference type="InterPro" id="IPR016156">
    <property type="entry name" value="FAD/NAD-linked_Rdtase_dimer_sf"/>
</dbReference>
<organism evidence="4 6">
    <name type="scientific">Arsenicicoccus piscis</name>
    <dbReference type="NCBI Taxonomy" id="673954"/>
    <lineage>
        <taxon>Bacteria</taxon>
        <taxon>Bacillati</taxon>
        <taxon>Actinomycetota</taxon>
        <taxon>Actinomycetes</taxon>
        <taxon>Micrococcales</taxon>
        <taxon>Intrasporangiaceae</taxon>
        <taxon>Arsenicicoccus</taxon>
    </lineage>
</organism>
<reference evidence="4" key="1">
    <citation type="journal article" date="2014" name="Int. J. Syst. Evol. Microbiol.">
        <title>Complete genome of a new Firmicutes species belonging to the dominant human colonic microbiota ('Ruminococcus bicirculans') reveals two chromosomes and a selective capacity to utilize plant glucans.</title>
        <authorList>
            <consortium name="NISC Comparative Sequencing Program"/>
            <person name="Wegmann U."/>
            <person name="Louis P."/>
            <person name="Goesmann A."/>
            <person name="Henrissat B."/>
            <person name="Duncan S.H."/>
            <person name="Flint H.J."/>
        </authorList>
    </citation>
    <scope>NUCLEOTIDE SEQUENCE</scope>
    <source>
        <strain evidence="4">NBRC 105830</strain>
    </source>
</reference>
<reference evidence="4" key="3">
    <citation type="submission" date="2023-02" db="EMBL/GenBank/DDBJ databases">
        <authorList>
            <person name="Sun Q."/>
            <person name="Mori K."/>
        </authorList>
    </citation>
    <scope>NUCLEOTIDE SEQUENCE</scope>
    <source>
        <strain evidence="4">NBRC 105830</strain>
    </source>
</reference>
<name>A0ABQ6HHD5_9MICO</name>
<sequence>MVPVPQAVFTNPQIGSVGQTEQQARDAGVEVVVASVPFSAAAGAGLLRDDLVGEARLVVDRRAGTLVGATFVGPEAGELVHAATIAIVGQVPVSVLRHAVPSYPTASELWLRLLESLPRELR</sequence>